<comment type="caution">
    <text evidence="2">The sequence shown here is derived from an EMBL/GenBank/DDBJ whole genome shotgun (WGS) entry which is preliminary data.</text>
</comment>
<proteinExistence type="predicted"/>
<name>A0AAE4FR73_9CYAN</name>
<dbReference type="AlphaFoldDB" id="A0AAE4FR73"/>
<accession>A0AAE4FR73</accession>
<feature type="signal peptide" evidence="1">
    <location>
        <begin position="1"/>
        <end position="28"/>
    </location>
</feature>
<feature type="chain" id="PRO_5042043296" evidence="1">
    <location>
        <begin position="29"/>
        <end position="262"/>
    </location>
</feature>
<evidence type="ECO:0000256" key="1">
    <source>
        <dbReference type="SAM" id="SignalP"/>
    </source>
</evidence>
<dbReference type="Proteomes" id="UP001268256">
    <property type="component" value="Unassembled WGS sequence"/>
</dbReference>
<protein>
    <submittedName>
        <fullName evidence="2">Nuclear transport factor 2 family protein</fullName>
    </submittedName>
</protein>
<evidence type="ECO:0000313" key="2">
    <source>
        <dbReference type="EMBL" id="MDS3859525.1"/>
    </source>
</evidence>
<dbReference type="EMBL" id="JAVMIP010000001">
    <property type="protein sequence ID" value="MDS3859525.1"/>
    <property type="molecule type" value="Genomic_DNA"/>
</dbReference>
<keyword evidence="3" id="KW-1185">Reference proteome</keyword>
<sequence>MTRSYLSAFLALTLATSSGGISSLTAQAQGNVSRPAVPTELQALIQKIDTAANQRDLAALLEFYAPSFSSTDGLNREILEKVIKRLWEEYPTLTYRTTVNRWKRHATGWDIELTTTINGKGQFQEQPLTLESNLSSRQKIVNGQITWQDITSEQTKMTSGSAPPTVQFNLPTAVKLGQDYNLDVIVQEPLGESLLLGTAIVQPITPETYLKSPPLKLELLPAGGLFKIGRAPNQAGSQWISIALIRDTGKILMTQRLRIGQP</sequence>
<gene>
    <name evidence="2" type="ORF">RIF25_01760</name>
</gene>
<keyword evidence="1" id="KW-0732">Signal</keyword>
<reference evidence="3" key="1">
    <citation type="submission" date="2023-07" db="EMBL/GenBank/DDBJ databases">
        <authorList>
            <person name="Luz R."/>
            <person name="Cordeiro R."/>
            <person name="Fonseca A."/>
            <person name="Goncalves V."/>
        </authorList>
    </citation>
    <scope>NUCLEOTIDE SEQUENCE [LARGE SCALE GENOMIC DNA]</scope>
    <source>
        <strain evidence="3">BACA0444</strain>
    </source>
</reference>
<dbReference type="SUPFAM" id="SSF54427">
    <property type="entry name" value="NTF2-like"/>
    <property type="match status" value="1"/>
</dbReference>
<evidence type="ECO:0000313" key="3">
    <source>
        <dbReference type="Proteomes" id="UP001268256"/>
    </source>
</evidence>
<dbReference type="RefSeq" id="WP_322876835.1">
    <property type="nucleotide sequence ID" value="NZ_JAVMIP010000001.1"/>
</dbReference>
<dbReference type="InterPro" id="IPR032710">
    <property type="entry name" value="NTF2-like_dom_sf"/>
</dbReference>
<organism evidence="2 3">
    <name type="scientific">Pseudocalidococcus azoricus BACA0444</name>
    <dbReference type="NCBI Taxonomy" id="2918990"/>
    <lineage>
        <taxon>Bacteria</taxon>
        <taxon>Bacillati</taxon>
        <taxon>Cyanobacteriota</taxon>
        <taxon>Cyanophyceae</taxon>
        <taxon>Acaryochloridales</taxon>
        <taxon>Thermosynechococcaceae</taxon>
        <taxon>Pseudocalidococcus</taxon>
        <taxon>Pseudocalidococcus azoricus</taxon>
    </lineage>
</organism>